<dbReference type="Pfam" id="PF00561">
    <property type="entry name" value="Abhydrolase_1"/>
    <property type="match status" value="1"/>
</dbReference>
<dbReference type="GO" id="GO:0016042">
    <property type="term" value="P:lipid catabolic process"/>
    <property type="evidence" value="ECO:0007669"/>
    <property type="project" value="UniProtKB-KW"/>
</dbReference>
<evidence type="ECO:0000256" key="1">
    <source>
        <dbReference type="ARBA" id="ARBA00022963"/>
    </source>
</evidence>
<feature type="domain" description="AB hydrolase-1" evidence="3">
    <location>
        <begin position="12"/>
        <end position="216"/>
    </location>
</feature>
<proteinExistence type="predicted"/>
<evidence type="ECO:0000256" key="2">
    <source>
        <dbReference type="ARBA" id="ARBA00023098"/>
    </source>
</evidence>
<protein>
    <recommendedName>
        <fullName evidence="3">AB hydrolase-1 domain-containing protein</fullName>
    </recommendedName>
</protein>
<dbReference type="PANTHER" id="PTHR11005">
    <property type="entry name" value="LYSOSOMAL ACID LIPASE-RELATED"/>
    <property type="match status" value="1"/>
</dbReference>
<evidence type="ECO:0000313" key="4">
    <source>
        <dbReference type="EMBL" id="JAG54623.1"/>
    </source>
</evidence>
<feature type="non-terminal residue" evidence="4">
    <location>
        <position position="1"/>
    </location>
</feature>
<dbReference type="Gene3D" id="3.40.50.1820">
    <property type="entry name" value="alpha/beta hydrolase"/>
    <property type="match status" value="1"/>
</dbReference>
<evidence type="ECO:0000259" key="3">
    <source>
        <dbReference type="Pfam" id="PF00561"/>
    </source>
</evidence>
<keyword evidence="2" id="KW-0443">Lipid metabolism</keyword>
<dbReference type="EMBL" id="GBRD01011201">
    <property type="protein sequence ID" value="JAG54623.1"/>
    <property type="molecule type" value="Transcribed_RNA"/>
</dbReference>
<name>A0A0K8SN02_LYGHE</name>
<dbReference type="InterPro" id="IPR000073">
    <property type="entry name" value="AB_hydrolase_1"/>
</dbReference>
<dbReference type="AlphaFoldDB" id="A0A0K8SN02"/>
<keyword evidence="1" id="KW-0442">Lipid degradation</keyword>
<reference evidence="4" key="1">
    <citation type="submission" date="2014-09" db="EMBL/GenBank/DDBJ databases">
        <authorList>
            <person name="Magalhaes I.L.F."/>
            <person name="Oliveira U."/>
            <person name="Santos F.R."/>
            <person name="Vidigal T.H.D.A."/>
            <person name="Brescovit A.D."/>
            <person name="Santos A.J."/>
        </authorList>
    </citation>
    <scope>NUCLEOTIDE SEQUENCE</scope>
</reference>
<organism evidence="4">
    <name type="scientific">Lygus hesperus</name>
    <name type="common">Western plant bug</name>
    <dbReference type="NCBI Taxonomy" id="30085"/>
    <lineage>
        <taxon>Eukaryota</taxon>
        <taxon>Metazoa</taxon>
        <taxon>Ecdysozoa</taxon>
        <taxon>Arthropoda</taxon>
        <taxon>Hexapoda</taxon>
        <taxon>Insecta</taxon>
        <taxon>Pterygota</taxon>
        <taxon>Neoptera</taxon>
        <taxon>Paraneoptera</taxon>
        <taxon>Hemiptera</taxon>
        <taxon>Heteroptera</taxon>
        <taxon>Panheteroptera</taxon>
        <taxon>Cimicomorpha</taxon>
        <taxon>Miridae</taxon>
        <taxon>Mirini</taxon>
        <taxon>Lygus</taxon>
    </lineage>
</organism>
<dbReference type="InterPro" id="IPR029058">
    <property type="entry name" value="AB_hydrolase_fold"/>
</dbReference>
<accession>A0A0K8SN02</accession>
<dbReference type="SUPFAM" id="SSF53474">
    <property type="entry name" value="alpha/beta-Hydrolases"/>
    <property type="match status" value="1"/>
</dbReference>
<sequence>KSFWDFSFHEIALYDLPAFIDYILKNTGFQKLIYMGNSLGTTISYVLLSERPEYNDKMYLVLSTMPVGVQPLITTRPRTIQTFYKFLKTVMGYYESVGAGTIRSISLMRKLLKISCLASPPLFLWQSGMTSGTGMHPDLEDNRFCYQSILQFGAASAKTILHALQLFETGEFKQYDYGEEENKKRYNQSTPPKYKLNKIKATVAAYYSNTDMYAPSETVTKMLDQFGGPVYRCEMRDTHHVDALFGTQFHNFVPDMVQVLHSATGRTNKSKIESGHCPPYERTWAAIEESNGECKKS</sequence>